<reference evidence="1" key="1">
    <citation type="submission" date="2020-06" db="EMBL/GenBank/DDBJ databases">
        <title>Whole Genome Sequence of Halomonas aquamarina MB598.</title>
        <authorList>
            <person name="Pervaiz M."/>
            <person name="Fariq A."/>
            <person name="Yasmin A."/>
            <person name="Welch M."/>
        </authorList>
    </citation>
    <scope>NUCLEOTIDE SEQUENCE</scope>
    <source>
        <strain evidence="1">MB598</strain>
    </source>
</reference>
<protein>
    <submittedName>
        <fullName evidence="1">DUF1983 domain-containing protein</fullName>
    </submittedName>
</protein>
<comment type="caution">
    <text evidence="1">The sequence shown here is derived from an EMBL/GenBank/DDBJ whole genome shotgun (WGS) entry which is preliminary data.</text>
</comment>
<dbReference type="Proteomes" id="UP001319846">
    <property type="component" value="Unassembled WGS sequence"/>
</dbReference>
<organism evidence="1 2">
    <name type="scientific">Vreelandella aquamarina</name>
    <dbReference type="NCBI Taxonomy" id="77097"/>
    <lineage>
        <taxon>Bacteria</taxon>
        <taxon>Pseudomonadati</taxon>
        <taxon>Pseudomonadota</taxon>
        <taxon>Gammaproteobacteria</taxon>
        <taxon>Oceanospirillales</taxon>
        <taxon>Halomonadaceae</taxon>
        <taxon>Vreelandella</taxon>
    </lineage>
</organism>
<gene>
    <name evidence="1" type="ORF">HW452_05055</name>
</gene>
<proteinExistence type="predicted"/>
<evidence type="ECO:0000313" key="1">
    <source>
        <dbReference type="EMBL" id="MBZ5486889.1"/>
    </source>
</evidence>
<name>A0ACC5VT38_9GAMM</name>
<sequence length="946" mass="103981">MSKAVKSVGKVAGKVFKPIAKFLAPSVSMPNASERSANLTQTIRSGKEPAHYLYGRTATGGMLAWAQEEAGEQEEGERLDLIYVLAQGEIDGIEEIYVDGEPVSTFGDLVQWELHVNRTTPDPYMLAHSPDWRDTMIGRGLSYVRVSLRYDPERFASGIPNLLFVVRGNRNIYDPRTGTYDYTDNAVLCTLDYVRNHIDVPDDRILWDEWRDAANIADERVTVPGGSTQARYAIGGAIKSDEAWPSAMNALEQCFAGACRRQAGRWGIRVGAYYGPAQHIITPDMIIGPVTGRTEVTRADAINSVTGTFRSPDQLWEETSYPTVTVEDWVIEDGREASESINYELVPNAYQCQRLANIELRSRRAGGMLNLPLNHAGYLLRPGTVVRCDIPQINVSGEFRVENWSQGAKQGCSVVVRQEHADIYDDAVGQPFDLGTFIRLPTGDIGSPTGLRYVVESVGEVVQGVLLWNPVDAALHYNVVIKHDGQSVQSAQVPAGVERCEIGGLVSGQYVVEVRSRGRLGLSGPASINITINAPPTPERVIFTRGNREVTLIPQLPPGASLGGGYYRYYVTQSEGATQPQAEYLGEGLTFTHTGLAPASRYYYYVQSVNAYGSSAFLRVSVETTNDFQEELEIIERDLRRPGGVLEQYDGRLDENSEAIQEAQKSIADLKAEVDALDPEDQGARINELQQIIEREEKMQVIRYLGMRVQAMNGAAQQDTDRIVEANDRFSISQRVDTLSTDYQGNKANVHQELTALSEQDAALARSLESYRVDVGEEFAEVNQQLTAVYDPATGAVARAVTTVETANGKAMIGMQVDGTTAEIVAVANTFAVMNPVSGELVTAFVVSDGRVIMPEAFIDRLDFTKLRSSDGRLVFENGKLRADLLEVTTMVSSETAANGRPTFAFWSHGGFELNAVNGSARVEQRPTYTRMYQGNVLVVEIGELS</sequence>
<dbReference type="EMBL" id="JABYQT010000002">
    <property type="protein sequence ID" value="MBZ5486889.1"/>
    <property type="molecule type" value="Genomic_DNA"/>
</dbReference>
<evidence type="ECO:0000313" key="2">
    <source>
        <dbReference type="Proteomes" id="UP001319846"/>
    </source>
</evidence>
<keyword evidence="2" id="KW-1185">Reference proteome</keyword>
<accession>A0ACC5VT38</accession>